<keyword evidence="6" id="KW-0378">Hydrolase</keyword>
<dbReference type="PROSITE" id="PS51339">
    <property type="entry name" value="PPASE_MYOTUBULARIN"/>
    <property type="match status" value="2"/>
</dbReference>
<dbReference type="PROSITE" id="PS51384">
    <property type="entry name" value="FAD_FR"/>
    <property type="match status" value="1"/>
</dbReference>
<feature type="compositionally biased region" description="Low complexity" evidence="13">
    <location>
        <begin position="72"/>
        <end position="86"/>
    </location>
</feature>
<evidence type="ECO:0000256" key="10">
    <source>
        <dbReference type="PIRSR" id="PIRSR630564-1"/>
    </source>
</evidence>
<evidence type="ECO:0000256" key="6">
    <source>
        <dbReference type="ARBA" id="ARBA00022801"/>
    </source>
</evidence>
<dbReference type="GO" id="GO:0016020">
    <property type="term" value="C:membrane"/>
    <property type="evidence" value="ECO:0007669"/>
    <property type="project" value="UniProtKB-SubCell"/>
</dbReference>
<feature type="active site" description="Phosphocysteine intermediate" evidence="10">
    <location>
        <position position="449"/>
    </location>
</feature>
<evidence type="ECO:0000259" key="16">
    <source>
        <dbReference type="PROSITE" id="PS51384"/>
    </source>
</evidence>
<dbReference type="InterPro" id="IPR011011">
    <property type="entry name" value="Znf_FYVE_PHD"/>
</dbReference>
<evidence type="ECO:0000259" key="14">
    <source>
        <dbReference type="PROSITE" id="PS50178"/>
    </source>
</evidence>
<dbReference type="InterPro" id="IPR030564">
    <property type="entry name" value="Myotubularin"/>
</dbReference>
<dbReference type="GO" id="GO:0052629">
    <property type="term" value="F:phosphatidylinositol-3,5-bisphosphate 3-phosphatase activity"/>
    <property type="evidence" value="ECO:0007669"/>
    <property type="project" value="UniProtKB-EC"/>
</dbReference>
<dbReference type="Pfam" id="PF06602">
    <property type="entry name" value="Myotub-related"/>
    <property type="match status" value="1"/>
</dbReference>
<dbReference type="SUPFAM" id="SSF57903">
    <property type="entry name" value="FYVE/PHD zinc finger"/>
    <property type="match status" value="1"/>
</dbReference>
<evidence type="ECO:0000256" key="12">
    <source>
        <dbReference type="PROSITE-ProRule" id="PRU00091"/>
    </source>
</evidence>
<feature type="region of interest" description="Disordered" evidence="13">
    <location>
        <begin position="150"/>
        <end position="172"/>
    </location>
</feature>
<dbReference type="AlphaFoldDB" id="A0AAD5Q631"/>
<feature type="compositionally biased region" description="Pro residues" evidence="13">
    <location>
        <begin position="29"/>
        <end position="41"/>
    </location>
</feature>
<dbReference type="PANTHER" id="PTHR10807">
    <property type="entry name" value="MYOTUBULARIN-RELATED"/>
    <property type="match status" value="1"/>
</dbReference>
<evidence type="ECO:0000259" key="15">
    <source>
        <dbReference type="PROSITE" id="PS51339"/>
    </source>
</evidence>
<dbReference type="PANTHER" id="PTHR10807:SF128">
    <property type="entry name" value="PHOSPHATIDYLINOSITOL-3,5-BISPHOSPHATE 3-PHOSPHATASE"/>
    <property type="match status" value="1"/>
</dbReference>
<feature type="region of interest" description="Disordered" evidence="13">
    <location>
        <begin position="60"/>
        <end position="88"/>
    </location>
</feature>
<dbReference type="EC" id="3.1.3.95" evidence="3"/>
<evidence type="ECO:0000256" key="8">
    <source>
        <dbReference type="ARBA" id="ARBA00023136"/>
    </source>
</evidence>
<keyword evidence="4" id="KW-0479">Metal-binding</keyword>
<sequence length="790" mass="85713">MNVLRKKLGVGSGSSAQSQHQAAGSATPAPAPAIAPTPPLSVPALSPASSSAVAFAHLHQHNYQPPPPPPLSASAPRSTGSSSSSPFHADIRRKSGVAWVPDSLAERCYKCHAAFTLMLRRHHCRRCGNVFCDACSQSRLPLVSAGFHTPRDSHHAAHRDDVDDDEMEDEERKSLERRVGLGAGREFTLRTLPGETVLVCSENVQAWSPREQLDPSTSNASGTHSGTLYVTNFRLIFSPYVSAVKCLEAIPLFSIERLKRKETVETDSGTLDLVTKDFRHKTVGRAGYELTAHYETRHAAGSGDVGTAPPTSTLSPTSRHKPKSDSDDEEDGEADEVEDEDETQSTSTTVTSAVSDRIRQTAMGGEPADDALVLSECKLIFMGIENIHLMRKSYTKLLELCTSPGKADKWLEQLAATRWMEHLTKILDSALEIVRLVARDRSSVLFIDCVWQLTRQFPTAFEFHERFLIVILDQLYADSVCSSDMQTPSGAELDDFLTSMHTELALAQQHVPPNEYEMLKKPYGSAWSAFQAGAVTCVSRFEWHPFSIASAPHDDCLVLRLRLVGRWTKALGNRLEDDVLGDAPVVSLDGPNGTCSAWLLCPAFYEVLLVAVGMGITPFLAVLSMMLQWLHDVVEGCDASVLGSLRFDVFLTSPVAVATSTVGLETLPGLVLHELGRPLSSDAALKTPAHDVEDDADGEDRLAVELGVNLADAFDCLEGMLPLIPTTIPADDSTDSSTVLLDVDHVVLEFLVELLAQSDSADASAAPLLSPGASQEQFLSSFDRLQLINA</sequence>
<dbReference type="SUPFAM" id="SSF63380">
    <property type="entry name" value="Riboflavin synthase domain-like"/>
    <property type="match status" value="1"/>
</dbReference>
<feature type="compositionally biased region" description="Acidic residues" evidence="13">
    <location>
        <begin position="326"/>
        <end position="343"/>
    </location>
</feature>
<keyword evidence="5 12" id="KW-0863">Zinc-finger</keyword>
<dbReference type="InterPro" id="IPR013083">
    <property type="entry name" value="Znf_RING/FYVE/PHD"/>
</dbReference>
<dbReference type="GO" id="GO:0005737">
    <property type="term" value="C:cytoplasm"/>
    <property type="evidence" value="ECO:0007669"/>
    <property type="project" value="TreeGrafter"/>
</dbReference>
<dbReference type="PROSITE" id="PS50178">
    <property type="entry name" value="ZF_FYVE"/>
    <property type="match status" value="1"/>
</dbReference>
<evidence type="ECO:0000256" key="13">
    <source>
        <dbReference type="SAM" id="MobiDB-lite"/>
    </source>
</evidence>
<dbReference type="InterPro" id="IPR010569">
    <property type="entry name" value="Myotubularin-like_Pase_dom"/>
</dbReference>
<organism evidence="17 18">
    <name type="scientific">Pythium insidiosum</name>
    <name type="common">Pythiosis disease agent</name>
    <dbReference type="NCBI Taxonomy" id="114742"/>
    <lineage>
        <taxon>Eukaryota</taxon>
        <taxon>Sar</taxon>
        <taxon>Stramenopiles</taxon>
        <taxon>Oomycota</taxon>
        <taxon>Peronosporomycetes</taxon>
        <taxon>Pythiales</taxon>
        <taxon>Pythiaceae</taxon>
        <taxon>Pythium</taxon>
    </lineage>
</organism>
<feature type="domain" description="FYVE-type" evidence="14">
    <location>
        <begin position="102"/>
        <end position="136"/>
    </location>
</feature>
<feature type="domain" description="FAD-binding FR-type" evidence="16">
    <location>
        <begin position="429"/>
        <end position="598"/>
    </location>
</feature>
<feature type="domain" description="Myotubularin phosphatase" evidence="15">
    <location>
        <begin position="290"/>
        <end position="445"/>
    </location>
</feature>
<dbReference type="EMBL" id="JAKCXM010000550">
    <property type="protein sequence ID" value="KAJ0392951.1"/>
    <property type="molecule type" value="Genomic_DNA"/>
</dbReference>
<gene>
    <name evidence="17" type="ORF">P43SY_005971</name>
</gene>
<comment type="subcellular location">
    <subcellularLocation>
        <location evidence="1">Membrane</location>
    </subcellularLocation>
</comment>
<dbReference type="InterPro" id="IPR029021">
    <property type="entry name" value="Prot-tyrosine_phosphatase-like"/>
</dbReference>
<keyword evidence="7" id="KW-0862">Zinc</keyword>
<evidence type="ECO:0000313" key="18">
    <source>
        <dbReference type="Proteomes" id="UP001209570"/>
    </source>
</evidence>
<evidence type="ECO:0000313" key="17">
    <source>
        <dbReference type="EMBL" id="KAJ0392951.1"/>
    </source>
</evidence>
<proteinExistence type="inferred from homology"/>
<name>A0AAD5Q631_PYTIN</name>
<keyword evidence="8" id="KW-0472">Membrane</keyword>
<dbReference type="InterPro" id="IPR000306">
    <property type="entry name" value="Znf_FYVE"/>
</dbReference>
<evidence type="ECO:0000256" key="4">
    <source>
        <dbReference type="ARBA" id="ARBA00022723"/>
    </source>
</evidence>
<dbReference type="Gene3D" id="2.30.29.30">
    <property type="entry name" value="Pleckstrin-homology domain (PH domain)/Phosphotyrosine-binding domain (PTB)"/>
    <property type="match status" value="1"/>
</dbReference>
<feature type="region of interest" description="Disordered" evidence="13">
    <location>
        <begin position="298"/>
        <end position="356"/>
    </location>
</feature>
<dbReference type="InterPro" id="IPR017938">
    <property type="entry name" value="Riboflavin_synthase-like_b-brl"/>
</dbReference>
<dbReference type="SUPFAM" id="SSF50729">
    <property type="entry name" value="PH domain-like"/>
    <property type="match status" value="1"/>
</dbReference>
<evidence type="ECO:0000256" key="7">
    <source>
        <dbReference type="ARBA" id="ARBA00022833"/>
    </source>
</evidence>
<dbReference type="SMART" id="SM00064">
    <property type="entry name" value="FYVE"/>
    <property type="match status" value="1"/>
</dbReference>
<protein>
    <recommendedName>
        <fullName evidence="3">phosphatidylinositol-3,5-bisphosphate 3-phosphatase</fullName>
        <ecNumber evidence="3">3.1.3.95</ecNumber>
    </recommendedName>
    <alternativeName>
        <fullName evidence="9">Phosphatidylinositol-3,5-bisphosphate 3-phosphatase</fullName>
    </alternativeName>
</protein>
<comment type="similarity">
    <text evidence="2">Belongs to the protein-tyrosine phosphatase family. Non-receptor class myotubularin subfamily.</text>
</comment>
<dbReference type="GO" id="GO:0008270">
    <property type="term" value="F:zinc ion binding"/>
    <property type="evidence" value="ECO:0007669"/>
    <property type="project" value="UniProtKB-KW"/>
</dbReference>
<dbReference type="Pfam" id="PF01363">
    <property type="entry name" value="FYVE"/>
    <property type="match status" value="1"/>
</dbReference>
<evidence type="ECO:0000256" key="1">
    <source>
        <dbReference type="ARBA" id="ARBA00004370"/>
    </source>
</evidence>
<feature type="binding site" evidence="11">
    <location>
        <begin position="386"/>
        <end position="387"/>
    </location>
    <ligand>
        <name>substrate</name>
    </ligand>
</feature>
<evidence type="ECO:0000256" key="2">
    <source>
        <dbReference type="ARBA" id="ARBA00007471"/>
    </source>
</evidence>
<accession>A0AAD5Q631</accession>
<dbReference type="InterPro" id="IPR017927">
    <property type="entry name" value="FAD-bd_FR_type"/>
</dbReference>
<dbReference type="SUPFAM" id="SSF52799">
    <property type="entry name" value="(Phosphotyrosine protein) phosphatases II"/>
    <property type="match status" value="1"/>
</dbReference>
<dbReference type="Pfam" id="PF08022">
    <property type="entry name" value="FAD_binding_8"/>
    <property type="match status" value="1"/>
</dbReference>
<evidence type="ECO:0000256" key="9">
    <source>
        <dbReference type="ARBA" id="ARBA00032571"/>
    </source>
</evidence>
<feature type="region of interest" description="Disordered" evidence="13">
    <location>
        <begin position="1"/>
        <end position="42"/>
    </location>
</feature>
<dbReference type="GO" id="GO:0016491">
    <property type="term" value="F:oxidoreductase activity"/>
    <property type="evidence" value="ECO:0007669"/>
    <property type="project" value="InterPro"/>
</dbReference>
<reference evidence="17" key="1">
    <citation type="submission" date="2021-12" db="EMBL/GenBank/DDBJ databases">
        <title>Prjna785345.</title>
        <authorList>
            <person name="Rujirawat T."/>
            <person name="Krajaejun T."/>
        </authorList>
    </citation>
    <scope>NUCLEOTIDE SEQUENCE</scope>
    <source>
        <strain evidence="17">Pi057C3</strain>
    </source>
</reference>
<keyword evidence="18" id="KW-1185">Reference proteome</keyword>
<dbReference type="InterPro" id="IPR011993">
    <property type="entry name" value="PH-like_dom_sf"/>
</dbReference>
<dbReference type="InterPro" id="IPR017455">
    <property type="entry name" value="Znf_FYVE-rel"/>
</dbReference>
<dbReference type="InterPro" id="IPR013112">
    <property type="entry name" value="FAD-bd_8"/>
</dbReference>
<feature type="domain" description="Myotubularin phosphatase" evidence="15">
    <location>
        <begin position="446"/>
        <end position="477"/>
    </location>
</feature>
<feature type="compositionally biased region" description="Low complexity" evidence="13">
    <location>
        <begin position="13"/>
        <end position="28"/>
    </location>
</feature>
<feature type="compositionally biased region" description="Low complexity" evidence="13">
    <location>
        <begin position="344"/>
        <end position="355"/>
    </location>
</feature>
<comment type="caution">
    <text evidence="17">The sequence shown here is derived from an EMBL/GenBank/DDBJ whole genome shotgun (WGS) entry which is preliminary data.</text>
</comment>
<evidence type="ECO:0000256" key="5">
    <source>
        <dbReference type="ARBA" id="ARBA00022771"/>
    </source>
</evidence>
<evidence type="ECO:0000256" key="3">
    <source>
        <dbReference type="ARBA" id="ARBA00012903"/>
    </source>
</evidence>
<feature type="compositionally biased region" description="Basic and acidic residues" evidence="13">
    <location>
        <begin position="150"/>
        <end position="161"/>
    </location>
</feature>
<dbReference type="Gene3D" id="3.30.40.10">
    <property type="entry name" value="Zinc/RING finger domain, C3HC4 (zinc finger)"/>
    <property type="match status" value="1"/>
</dbReference>
<dbReference type="Proteomes" id="UP001209570">
    <property type="component" value="Unassembled WGS sequence"/>
</dbReference>
<evidence type="ECO:0000256" key="11">
    <source>
        <dbReference type="PIRSR" id="PIRSR630564-2"/>
    </source>
</evidence>